<proteinExistence type="predicted"/>
<comment type="caution">
    <text evidence="1">The sequence shown here is derived from an EMBL/GenBank/DDBJ whole genome shotgun (WGS) entry which is preliminary data.</text>
</comment>
<sequence length="62" mass="6862">ENPELGSGLSARIWEAAAYGAAATLRDLRCNRAVITVECSSITNRENKLLDVPWRCPRPYSV</sequence>
<name>A0ABS8VHF0_DATST</name>
<evidence type="ECO:0000313" key="2">
    <source>
        <dbReference type="Proteomes" id="UP000823775"/>
    </source>
</evidence>
<evidence type="ECO:0000313" key="1">
    <source>
        <dbReference type="EMBL" id="MCD9646289.1"/>
    </source>
</evidence>
<dbReference type="Proteomes" id="UP000823775">
    <property type="component" value="Unassembled WGS sequence"/>
</dbReference>
<keyword evidence="2" id="KW-1185">Reference proteome</keyword>
<reference evidence="1 2" key="1">
    <citation type="journal article" date="2021" name="BMC Genomics">
        <title>Datura genome reveals duplications of psychoactive alkaloid biosynthetic genes and high mutation rate following tissue culture.</title>
        <authorList>
            <person name="Rajewski A."/>
            <person name="Carter-House D."/>
            <person name="Stajich J."/>
            <person name="Litt A."/>
        </authorList>
    </citation>
    <scope>NUCLEOTIDE SEQUENCE [LARGE SCALE GENOMIC DNA]</scope>
    <source>
        <strain evidence="1">AR-01</strain>
    </source>
</reference>
<accession>A0ABS8VHF0</accession>
<gene>
    <name evidence="1" type="ORF">HAX54_036018</name>
</gene>
<organism evidence="1 2">
    <name type="scientific">Datura stramonium</name>
    <name type="common">Jimsonweed</name>
    <name type="synonym">Common thornapple</name>
    <dbReference type="NCBI Taxonomy" id="4076"/>
    <lineage>
        <taxon>Eukaryota</taxon>
        <taxon>Viridiplantae</taxon>
        <taxon>Streptophyta</taxon>
        <taxon>Embryophyta</taxon>
        <taxon>Tracheophyta</taxon>
        <taxon>Spermatophyta</taxon>
        <taxon>Magnoliopsida</taxon>
        <taxon>eudicotyledons</taxon>
        <taxon>Gunneridae</taxon>
        <taxon>Pentapetalae</taxon>
        <taxon>asterids</taxon>
        <taxon>lamiids</taxon>
        <taxon>Solanales</taxon>
        <taxon>Solanaceae</taxon>
        <taxon>Solanoideae</taxon>
        <taxon>Datureae</taxon>
        <taxon>Datura</taxon>
    </lineage>
</organism>
<dbReference type="EMBL" id="JACEIK010004742">
    <property type="protein sequence ID" value="MCD9646289.1"/>
    <property type="molecule type" value="Genomic_DNA"/>
</dbReference>
<feature type="non-terminal residue" evidence="1">
    <location>
        <position position="1"/>
    </location>
</feature>
<protein>
    <submittedName>
        <fullName evidence="1">Uncharacterized protein</fullName>
    </submittedName>
</protein>